<evidence type="ECO:0000259" key="8">
    <source>
        <dbReference type="Pfam" id="PF11975"/>
    </source>
</evidence>
<dbReference type="PANTHER" id="PTHR32092:SF5">
    <property type="entry name" value="6-PHOSPHO-BETA-GLUCOSIDASE"/>
    <property type="match status" value="1"/>
</dbReference>
<dbReference type="CDD" id="cd05296">
    <property type="entry name" value="GH4_P_beta_glucosidase"/>
    <property type="match status" value="1"/>
</dbReference>
<evidence type="ECO:0000313" key="10">
    <source>
        <dbReference type="Proteomes" id="UP001501578"/>
    </source>
</evidence>
<dbReference type="Pfam" id="PF11975">
    <property type="entry name" value="Glyco_hydro_4C"/>
    <property type="match status" value="1"/>
</dbReference>
<keyword evidence="6 7" id="KW-0326">Glycosidase</keyword>
<dbReference type="Proteomes" id="UP001501578">
    <property type="component" value="Unassembled WGS sequence"/>
</dbReference>
<proteinExistence type="inferred from homology"/>
<gene>
    <name evidence="9" type="ORF">GCM10009560_45540</name>
</gene>
<evidence type="ECO:0000256" key="6">
    <source>
        <dbReference type="ARBA" id="ARBA00023295"/>
    </source>
</evidence>
<keyword evidence="10" id="KW-1185">Reference proteome</keyword>
<reference evidence="9 10" key="1">
    <citation type="journal article" date="2019" name="Int. J. Syst. Evol. Microbiol.">
        <title>The Global Catalogue of Microorganisms (GCM) 10K type strain sequencing project: providing services to taxonomists for standard genome sequencing and annotation.</title>
        <authorList>
            <consortium name="The Broad Institute Genomics Platform"/>
            <consortium name="The Broad Institute Genome Sequencing Center for Infectious Disease"/>
            <person name="Wu L."/>
            <person name="Ma J."/>
        </authorList>
    </citation>
    <scope>NUCLEOTIDE SEQUENCE [LARGE SCALE GENOMIC DNA]</scope>
    <source>
        <strain evidence="9 10">JCM 11136</strain>
    </source>
</reference>
<dbReference type="SUPFAM" id="SSF51735">
    <property type="entry name" value="NAD(P)-binding Rossmann-fold domains"/>
    <property type="match status" value="1"/>
</dbReference>
<feature type="domain" description="Glycosyl hydrolase family 4 C-terminal" evidence="8">
    <location>
        <begin position="193"/>
        <end position="397"/>
    </location>
</feature>
<keyword evidence="2" id="KW-0479">Metal-binding</keyword>
<dbReference type="EMBL" id="BAAAHQ010000023">
    <property type="protein sequence ID" value="GAA0936684.1"/>
    <property type="molecule type" value="Genomic_DNA"/>
</dbReference>
<keyword evidence="5" id="KW-0464">Manganese</keyword>
<dbReference type="PRINTS" id="PR00732">
    <property type="entry name" value="GLHYDRLASE4"/>
</dbReference>
<organism evidence="9 10">
    <name type="scientific">Nonomuraea longicatena</name>
    <dbReference type="NCBI Taxonomy" id="83682"/>
    <lineage>
        <taxon>Bacteria</taxon>
        <taxon>Bacillati</taxon>
        <taxon>Actinomycetota</taxon>
        <taxon>Actinomycetes</taxon>
        <taxon>Streptosporangiales</taxon>
        <taxon>Streptosporangiaceae</taxon>
        <taxon>Nonomuraea</taxon>
    </lineage>
</organism>
<dbReference type="InterPro" id="IPR001088">
    <property type="entry name" value="Glyco_hydro_4"/>
</dbReference>
<evidence type="ECO:0000256" key="4">
    <source>
        <dbReference type="ARBA" id="ARBA00023027"/>
    </source>
</evidence>
<comment type="caution">
    <text evidence="9">The sequence shown here is derived from an EMBL/GenBank/DDBJ whole genome shotgun (WGS) entry which is preliminary data.</text>
</comment>
<evidence type="ECO:0000256" key="1">
    <source>
        <dbReference type="ARBA" id="ARBA00010141"/>
    </source>
</evidence>
<dbReference type="PANTHER" id="PTHR32092">
    <property type="entry name" value="6-PHOSPHO-BETA-GLUCOSIDASE-RELATED"/>
    <property type="match status" value="1"/>
</dbReference>
<dbReference type="Pfam" id="PF02056">
    <property type="entry name" value="Glyco_hydro_4"/>
    <property type="match status" value="1"/>
</dbReference>
<name>A0ABN1Q263_9ACTN</name>
<dbReference type="RefSeq" id="WP_343951968.1">
    <property type="nucleotide sequence ID" value="NZ_BAAAHQ010000023.1"/>
</dbReference>
<dbReference type="SUPFAM" id="SSF56327">
    <property type="entry name" value="LDH C-terminal domain-like"/>
    <property type="match status" value="1"/>
</dbReference>
<protein>
    <submittedName>
        <fullName evidence="9">6-phospho-beta-glucosidase</fullName>
    </submittedName>
</protein>
<evidence type="ECO:0000313" key="9">
    <source>
        <dbReference type="EMBL" id="GAA0936684.1"/>
    </source>
</evidence>
<keyword evidence="3 7" id="KW-0378">Hydrolase</keyword>
<evidence type="ECO:0000256" key="7">
    <source>
        <dbReference type="RuleBase" id="RU361152"/>
    </source>
</evidence>
<evidence type="ECO:0000256" key="2">
    <source>
        <dbReference type="ARBA" id="ARBA00022723"/>
    </source>
</evidence>
<dbReference type="Gene3D" id="3.40.50.720">
    <property type="entry name" value="NAD(P)-binding Rossmann-like Domain"/>
    <property type="match status" value="1"/>
</dbReference>
<comment type="cofactor">
    <cofactor evidence="7">
        <name>NAD(+)</name>
        <dbReference type="ChEBI" id="CHEBI:57540"/>
    </cofactor>
    <text evidence="7">Binds 1 NAD(+) per subunit.</text>
</comment>
<evidence type="ECO:0000256" key="3">
    <source>
        <dbReference type="ARBA" id="ARBA00022801"/>
    </source>
</evidence>
<sequence length="425" mass="45498">MSVKIVVVGGGSTYTPELIEGFAGRYGRLPMGELVLHDTDEERLRVIGGLAGRMLRRAGWPGRLTLTGDLDEALDGADFILVQLRVGGQAARHLDETIPPRWGTIGQETTGAGGLAKALRTVPVVLDLAERAARRAAPGHWIIDFTNPVGIVTQALLDAGHRAIGLCNVAIAFQRQFAGYFGVEPERVELEHVGLNHLTWERAVRVDGVDRLPDLLSAWGEDIAADIDIPAELIRSVGAVPSGYLRYYYLFGTVLAEQRGGKGNRAQEVSDIERRLLEMYRDPDMTQKPALLADRGGAYYSEAAAQLVASLYDGAGDVQVVNVRNDGALPDLPANAVVEVPARITKEGARPLPLAPLAPGLRGVVQQAKAYEELAIRAALSGGRGDALAALMANPLVHGFDTAVPLLDDLLAANTAHLPRFAHAH</sequence>
<dbReference type="Gene3D" id="3.90.110.10">
    <property type="entry name" value="Lactate dehydrogenase/glycoside hydrolase, family 4, C-terminal"/>
    <property type="match status" value="1"/>
</dbReference>
<accession>A0ABN1Q263</accession>
<dbReference type="InterPro" id="IPR036291">
    <property type="entry name" value="NAD(P)-bd_dom_sf"/>
</dbReference>
<evidence type="ECO:0000256" key="5">
    <source>
        <dbReference type="ARBA" id="ARBA00023211"/>
    </source>
</evidence>
<dbReference type="InterPro" id="IPR022616">
    <property type="entry name" value="Glyco_hydro_4_C"/>
</dbReference>
<dbReference type="InterPro" id="IPR015955">
    <property type="entry name" value="Lactate_DH/Glyco_Ohase_4_C"/>
</dbReference>
<keyword evidence="4 7" id="KW-0520">NAD</keyword>
<comment type="similarity">
    <text evidence="1 7">Belongs to the glycosyl hydrolase 4 family.</text>
</comment>